<keyword evidence="2" id="KW-0808">Transferase</keyword>
<dbReference type="Gene3D" id="2.160.10.10">
    <property type="entry name" value="Hexapeptide repeat proteins"/>
    <property type="match status" value="1"/>
</dbReference>
<organism evidence="3 4">
    <name type="scientific">Phocaeicola plebeius</name>
    <dbReference type="NCBI Taxonomy" id="310297"/>
    <lineage>
        <taxon>Bacteria</taxon>
        <taxon>Pseudomonadati</taxon>
        <taxon>Bacteroidota</taxon>
        <taxon>Bacteroidia</taxon>
        <taxon>Bacteroidales</taxon>
        <taxon>Bacteroidaceae</taxon>
        <taxon>Phocaeicola</taxon>
    </lineage>
</organism>
<comment type="caution">
    <text evidence="3">The sequence shown here is derived from an EMBL/GenBank/DDBJ whole genome shotgun (WGS) entry which is preliminary data.</text>
</comment>
<comment type="similarity">
    <text evidence="1">Belongs to the transferase hexapeptide repeat family.</text>
</comment>
<dbReference type="PANTHER" id="PTHR23416">
    <property type="entry name" value="SIALIC ACID SYNTHASE-RELATED"/>
    <property type="match status" value="1"/>
</dbReference>
<dbReference type="AlphaFoldDB" id="A0A415J0P3"/>
<evidence type="ECO:0000256" key="2">
    <source>
        <dbReference type="ARBA" id="ARBA00022679"/>
    </source>
</evidence>
<reference evidence="3 4" key="1">
    <citation type="submission" date="2018-08" db="EMBL/GenBank/DDBJ databases">
        <title>A genome reference for cultivated species of the human gut microbiota.</title>
        <authorList>
            <person name="Zou Y."/>
            <person name="Xue W."/>
            <person name="Luo G."/>
        </authorList>
    </citation>
    <scope>NUCLEOTIDE SEQUENCE [LARGE SCALE GENOMIC DNA]</scope>
    <source>
        <strain evidence="3 4">AF39-11</strain>
    </source>
</reference>
<evidence type="ECO:0000313" key="3">
    <source>
        <dbReference type="EMBL" id="RHL13476.1"/>
    </source>
</evidence>
<proteinExistence type="inferred from homology"/>
<dbReference type="PANTHER" id="PTHR23416:SF23">
    <property type="entry name" value="ACETYLTRANSFERASE C18B11.09C-RELATED"/>
    <property type="match status" value="1"/>
</dbReference>
<dbReference type="InterPro" id="IPR011004">
    <property type="entry name" value="Trimer_LpxA-like_sf"/>
</dbReference>
<dbReference type="Proteomes" id="UP000284916">
    <property type="component" value="Unassembled WGS sequence"/>
</dbReference>
<dbReference type="GO" id="GO:0005829">
    <property type="term" value="C:cytosol"/>
    <property type="evidence" value="ECO:0007669"/>
    <property type="project" value="TreeGrafter"/>
</dbReference>
<protein>
    <recommendedName>
        <fullName evidence="5">Acyltransferase</fullName>
    </recommendedName>
</protein>
<dbReference type="GO" id="GO:0008374">
    <property type="term" value="F:O-acyltransferase activity"/>
    <property type="evidence" value="ECO:0007669"/>
    <property type="project" value="TreeGrafter"/>
</dbReference>
<evidence type="ECO:0008006" key="5">
    <source>
        <dbReference type="Google" id="ProtNLM"/>
    </source>
</evidence>
<dbReference type="EMBL" id="QROI01000020">
    <property type="protein sequence ID" value="RHL13476.1"/>
    <property type="molecule type" value="Genomic_DNA"/>
</dbReference>
<accession>A0A415J0P3</accession>
<dbReference type="SUPFAM" id="SSF51161">
    <property type="entry name" value="Trimeric LpxA-like enzymes"/>
    <property type="match status" value="1"/>
</dbReference>
<dbReference type="InterPro" id="IPR051159">
    <property type="entry name" value="Hexapeptide_acetyltransf"/>
</dbReference>
<evidence type="ECO:0000256" key="1">
    <source>
        <dbReference type="ARBA" id="ARBA00007274"/>
    </source>
</evidence>
<name>A0A415J0P3_9BACT</name>
<evidence type="ECO:0000313" key="4">
    <source>
        <dbReference type="Proteomes" id="UP000284916"/>
    </source>
</evidence>
<sequence length="250" mass="27939">MSITKIILFFKVQWLKTIVFNFYYLPIWQAIHLPFFIYKGCKCFSFSHNGKIILDVLPHQLCTGMIKLGIKHEATCISKQGVVLQNNGTIIFKGCGVIGNGTIFSIKKNATLSIGENFGITGNLKLHCHNSINIGNHFSCSWNVSISDTDFHPTVNLITGKQNPLTAPIIINHGVWICPNTTIQKGSILPPFCIVASNSLVNKQYELQDFSVIGGIPAKPLNIEIRNEDIWNNYQNKNFKITRGLSIFSV</sequence>
<gene>
    <name evidence="3" type="ORF">DW035_12700</name>
</gene>